<feature type="compositionally biased region" description="Basic and acidic residues" evidence="1">
    <location>
        <begin position="97"/>
        <end position="131"/>
    </location>
</feature>
<dbReference type="Proteomes" id="UP000712281">
    <property type="component" value="Unassembled WGS sequence"/>
</dbReference>
<dbReference type="AlphaFoldDB" id="A0A8S9GAP5"/>
<feature type="compositionally biased region" description="Polar residues" evidence="1">
    <location>
        <begin position="1"/>
        <end position="14"/>
    </location>
</feature>
<feature type="region of interest" description="Disordered" evidence="1">
    <location>
        <begin position="88"/>
        <end position="131"/>
    </location>
</feature>
<organism evidence="2 3">
    <name type="scientific">Brassica cretica</name>
    <name type="common">Mustard</name>
    <dbReference type="NCBI Taxonomy" id="69181"/>
    <lineage>
        <taxon>Eukaryota</taxon>
        <taxon>Viridiplantae</taxon>
        <taxon>Streptophyta</taxon>
        <taxon>Embryophyta</taxon>
        <taxon>Tracheophyta</taxon>
        <taxon>Spermatophyta</taxon>
        <taxon>Magnoliopsida</taxon>
        <taxon>eudicotyledons</taxon>
        <taxon>Gunneridae</taxon>
        <taxon>Pentapetalae</taxon>
        <taxon>rosids</taxon>
        <taxon>malvids</taxon>
        <taxon>Brassicales</taxon>
        <taxon>Brassicaceae</taxon>
        <taxon>Brassiceae</taxon>
        <taxon>Brassica</taxon>
    </lineage>
</organism>
<comment type="caution">
    <text evidence="2">The sequence shown here is derived from an EMBL/GenBank/DDBJ whole genome shotgun (WGS) entry which is preliminary data.</text>
</comment>
<gene>
    <name evidence="2" type="ORF">F2Q68_00032704</name>
</gene>
<evidence type="ECO:0000313" key="3">
    <source>
        <dbReference type="Proteomes" id="UP000712281"/>
    </source>
</evidence>
<feature type="region of interest" description="Disordered" evidence="1">
    <location>
        <begin position="1"/>
        <end position="43"/>
    </location>
</feature>
<name>A0A8S9GAP5_BRACR</name>
<dbReference type="EMBL" id="QGKW02002005">
    <property type="protein sequence ID" value="KAF2540312.1"/>
    <property type="molecule type" value="Genomic_DNA"/>
</dbReference>
<sequence length="131" mass="14754">MNTRPNESLLSSPGASKETRQITVDGEDEHETNRSTRTVNAKARAAKSDVADLRIDEDINRLQSIFKPPTYLHGSTNTFIDQSKLEDATTQTIGDEETIRVSDREAGKTEKPGIVDRDIGRTPEESRRKRW</sequence>
<accession>A0A8S9GAP5</accession>
<reference evidence="2" key="1">
    <citation type="submission" date="2019-12" db="EMBL/GenBank/DDBJ databases">
        <title>Genome sequencing and annotation of Brassica cretica.</title>
        <authorList>
            <person name="Studholme D.J."/>
            <person name="Sarris P.F."/>
        </authorList>
    </citation>
    <scope>NUCLEOTIDE SEQUENCE</scope>
    <source>
        <strain evidence="2">PFS-001/15</strain>
        <tissue evidence="2">Leaf</tissue>
    </source>
</reference>
<proteinExistence type="predicted"/>
<protein>
    <submittedName>
        <fullName evidence="2">Uncharacterized protein</fullName>
    </submittedName>
</protein>
<evidence type="ECO:0000256" key="1">
    <source>
        <dbReference type="SAM" id="MobiDB-lite"/>
    </source>
</evidence>
<evidence type="ECO:0000313" key="2">
    <source>
        <dbReference type="EMBL" id="KAF2540312.1"/>
    </source>
</evidence>